<evidence type="ECO:0008006" key="4">
    <source>
        <dbReference type="Google" id="ProtNLM"/>
    </source>
</evidence>
<dbReference type="Proteomes" id="UP000008630">
    <property type="component" value="Chromosome"/>
</dbReference>
<evidence type="ECO:0000313" key="2">
    <source>
        <dbReference type="EMBL" id="ADV42709.1"/>
    </source>
</evidence>
<proteinExistence type="predicted"/>
<dbReference type="Gene3D" id="2.60.40.2630">
    <property type="match status" value="1"/>
</dbReference>
<dbReference type="KEGG" id="bhl:Bache_0686"/>
<dbReference type="eggNOG" id="ENOG5033T4Y">
    <property type="taxonomic scope" value="Bacteria"/>
</dbReference>
<keyword evidence="3" id="KW-1185">Reference proteome</keyword>
<feature type="chain" id="PRO_5003211273" description="Fimbrillin family protein" evidence="1">
    <location>
        <begin position="26"/>
        <end position="364"/>
    </location>
</feature>
<feature type="signal peptide" evidence="1">
    <location>
        <begin position="1"/>
        <end position="25"/>
    </location>
</feature>
<accession>E6SNB6</accession>
<dbReference type="STRING" id="693979.Bache_0686"/>
<evidence type="ECO:0000256" key="1">
    <source>
        <dbReference type="SAM" id="SignalP"/>
    </source>
</evidence>
<dbReference type="Pfam" id="PF13149">
    <property type="entry name" value="Mfa_like_1"/>
    <property type="match status" value="1"/>
</dbReference>
<dbReference type="EMBL" id="CP002352">
    <property type="protein sequence ID" value="ADV42709.1"/>
    <property type="molecule type" value="Genomic_DNA"/>
</dbReference>
<dbReference type="HOGENOM" id="CLU_843739_0_0_10"/>
<dbReference type="RefSeq" id="WP_013546324.1">
    <property type="nucleotide sequence ID" value="NC_014933.1"/>
</dbReference>
<dbReference type="InterPro" id="IPR025049">
    <property type="entry name" value="Mfa-like_1"/>
</dbReference>
<name>E6SNB6_BACT6</name>
<protein>
    <recommendedName>
        <fullName evidence="4">Fimbrillin family protein</fullName>
    </recommendedName>
</protein>
<keyword evidence="1" id="KW-0732">Signal</keyword>
<dbReference type="OrthoDB" id="1028819at2"/>
<organism evidence="2 3">
    <name type="scientific">Bacteroides helcogenes (strain ATCC 35417 / DSM 20613 / JCM 6297 / CCUG 15421 / P 36-108)</name>
    <dbReference type="NCBI Taxonomy" id="693979"/>
    <lineage>
        <taxon>Bacteria</taxon>
        <taxon>Pseudomonadati</taxon>
        <taxon>Bacteroidota</taxon>
        <taxon>Bacteroidia</taxon>
        <taxon>Bacteroidales</taxon>
        <taxon>Bacteroidaceae</taxon>
        <taxon>Bacteroides</taxon>
    </lineage>
</organism>
<dbReference type="CDD" id="cd13121">
    <property type="entry name" value="BF2867_like_C"/>
    <property type="match status" value="1"/>
</dbReference>
<reference key="1">
    <citation type="submission" date="2010-11" db="EMBL/GenBank/DDBJ databases">
        <title>The complete genome of Bacteroides helcogenes P 36-108.</title>
        <authorList>
            <consortium name="US DOE Joint Genome Institute (JGI-PGF)"/>
            <person name="Lucas S."/>
            <person name="Copeland A."/>
            <person name="Lapidus A."/>
            <person name="Bruce D."/>
            <person name="Goodwin L."/>
            <person name="Pitluck S."/>
            <person name="Kyrpides N."/>
            <person name="Mavromatis K."/>
            <person name="Ivanova N."/>
            <person name="Zeytun A."/>
            <person name="Brettin T."/>
            <person name="Detter J.C."/>
            <person name="Tapia R."/>
            <person name="Han C."/>
            <person name="Land M."/>
            <person name="Hauser L."/>
            <person name="Markowitz V."/>
            <person name="Cheng J.-F."/>
            <person name="Hugenholtz P."/>
            <person name="Woyke T."/>
            <person name="Wu D."/>
            <person name="Gronow S."/>
            <person name="Wellnitz S."/>
            <person name="Brambilla E."/>
            <person name="Klenk H.-P."/>
            <person name="Eisen J.A."/>
        </authorList>
    </citation>
    <scope>NUCLEOTIDE SEQUENCE</scope>
    <source>
        <strain>P 36-108</strain>
    </source>
</reference>
<sequence>MRTMKHFSVMALLATAALCGCTDEATTPENPNFPQDGVMRFATSVNDVQTRSGYDSDNITTRDLSLWVTPTVSPKADYTRKSIILHHTTDGGWGTYSYLSDVGSYTPTTLLWQDKTTPVEVVASNFGGSSLGEYDLQTGAYISVTSVQYWDSHMTNSDFLYFRGIVNPTLTTDEKASDGSITTYALSNGKVRLPLRHINSKLNITLTLGTEFNASADGLGMGTDNPLTDVKVNNVYCDRQFNMVTGTFGEFKDYEDKEVTPGSITLTSGNSSSLGTWDKAATATDKAVATYECILIPQEATFSVSFTLGGKAYKWTSANAVTFDSGKAYTLALTVGKDAAIVSGISAKAWETGTPGNNGNLETE</sequence>
<gene>
    <name evidence="2" type="ordered locus">Bache_0686</name>
</gene>
<dbReference type="AlphaFoldDB" id="E6SNB6"/>
<reference evidence="2 3" key="2">
    <citation type="journal article" date="2011" name="Stand. Genomic Sci.">
        <title>Complete genome sequence of Bacteroides helcogenes type strain (P 36-108).</title>
        <authorList>
            <person name="Pati A."/>
            <person name="Gronow S."/>
            <person name="Zeytun A."/>
            <person name="Lapidus A."/>
            <person name="Nolan M."/>
            <person name="Hammon N."/>
            <person name="Deshpande S."/>
            <person name="Cheng J.F."/>
            <person name="Tapia R."/>
            <person name="Han C."/>
            <person name="Goodwin L."/>
            <person name="Pitluck S."/>
            <person name="Liolios K."/>
            <person name="Pagani I."/>
            <person name="Ivanova N."/>
            <person name="Mavromatis K."/>
            <person name="Chen A."/>
            <person name="Palaniappan K."/>
            <person name="Land M."/>
            <person name="Hauser L."/>
            <person name="Chang Y.J."/>
            <person name="Jeffries C.D."/>
            <person name="Detter J.C."/>
            <person name="Brambilla E."/>
            <person name="Rohde M."/>
            <person name="Goker M."/>
            <person name="Woyke T."/>
            <person name="Bristow J."/>
            <person name="Eisen J.A."/>
            <person name="Markowitz V."/>
            <person name="Hugenholtz P."/>
            <person name="Kyrpides N.C."/>
            <person name="Klenk H.P."/>
            <person name="Lucas S."/>
        </authorList>
    </citation>
    <scope>NUCLEOTIDE SEQUENCE [LARGE SCALE GENOMIC DNA]</scope>
    <source>
        <strain evidence="3">ATCC 35417 / DSM 20613 / JCM 6297 / CCUG 15421 / P 36-108</strain>
    </source>
</reference>
<evidence type="ECO:0000313" key="3">
    <source>
        <dbReference type="Proteomes" id="UP000008630"/>
    </source>
</evidence>
<dbReference type="PROSITE" id="PS51257">
    <property type="entry name" value="PROKAR_LIPOPROTEIN"/>
    <property type="match status" value="1"/>
</dbReference>